<gene>
    <name evidence="11" type="ORF">MNBD_ALPHA03-15</name>
</gene>
<dbReference type="EMBL" id="UOFW01000139">
    <property type="protein sequence ID" value="VAX05457.1"/>
    <property type="molecule type" value="Genomic_DNA"/>
</dbReference>
<dbReference type="GO" id="GO:0006096">
    <property type="term" value="P:glycolytic process"/>
    <property type="evidence" value="ECO:0007669"/>
    <property type="project" value="UniProtKB-UniPathway"/>
</dbReference>
<comment type="cofactor">
    <cofactor evidence="1">
        <name>Mn(2+)</name>
        <dbReference type="ChEBI" id="CHEBI:29035"/>
    </cofactor>
</comment>
<dbReference type="Pfam" id="PF01676">
    <property type="entry name" value="Metalloenzyme"/>
    <property type="match status" value="1"/>
</dbReference>
<comment type="similarity">
    <text evidence="3">Belongs to the BPG-independent phosphoglycerate mutase family.</text>
</comment>
<organism evidence="11">
    <name type="scientific">hydrothermal vent metagenome</name>
    <dbReference type="NCBI Taxonomy" id="652676"/>
    <lineage>
        <taxon>unclassified sequences</taxon>
        <taxon>metagenomes</taxon>
        <taxon>ecological metagenomes</taxon>
    </lineage>
</organism>
<evidence type="ECO:0000256" key="2">
    <source>
        <dbReference type="ARBA" id="ARBA00004798"/>
    </source>
</evidence>
<evidence type="ECO:0000256" key="6">
    <source>
        <dbReference type="ARBA" id="ARBA00023152"/>
    </source>
</evidence>
<dbReference type="GO" id="GO:0006007">
    <property type="term" value="P:glucose catabolic process"/>
    <property type="evidence" value="ECO:0007669"/>
    <property type="project" value="InterPro"/>
</dbReference>
<evidence type="ECO:0000256" key="7">
    <source>
        <dbReference type="ARBA" id="ARBA00023211"/>
    </source>
</evidence>
<keyword evidence="7" id="KW-0464">Manganese</keyword>
<dbReference type="GO" id="GO:0005737">
    <property type="term" value="C:cytoplasm"/>
    <property type="evidence" value="ECO:0007669"/>
    <property type="project" value="InterPro"/>
</dbReference>
<sequence length="156" mass="16258">MTSIPIKPTRPVILCILDGWGSRDDAVDNAIILGNTPNFDKMTEICPVAYLDTSGLAVGLPEGQMGNSEVGHTNLGAGRIVIQDLPLIDAAIKDGSFSEIAGLKSTIASLKSTGGTCHLMGLMSTGGVHSHQDHMLALTRVLSKAGIPVAIHAFLD</sequence>
<dbReference type="Gene3D" id="3.40.720.10">
    <property type="entry name" value="Alkaline Phosphatase, subunit A"/>
    <property type="match status" value="1"/>
</dbReference>
<evidence type="ECO:0000256" key="5">
    <source>
        <dbReference type="ARBA" id="ARBA00022723"/>
    </source>
</evidence>
<dbReference type="GO" id="GO:0004619">
    <property type="term" value="F:phosphoglycerate mutase activity"/>
    <property type="evidence" value="ECO:0007669"/>
    <property type="project" value="UniProtKB-EC"/>
</dbReference>
<feature type="domain" description="Metalloenzyme" evidence="9">
    <location>
        <begin position="11"/>
        <end position="79"/>
    </location>
</feature>
<comment type="pathway">
    <text evidence="2">Carbohydrate degradation; glycolysis; pyruvate from D-glyceraldehyde 3-phosphate: step 3/5.</text>
</comment>
<feature type="domain" description="BPG-independent PGAM N-terminal" evidence="10">
    <location>
        <begin position="88"/>
        <end position="156"/>
    </location>
</feature>
<dbReference type="UniPathway" id="UPA00109">
    <property type="reaction ID" value="UER00186"/>
</dbReference>
<dbReference type="InterPro" id="IPR036646">
    <property type="entry name" value="PGAM_B_sf"/>
</dbReference>
<dbReference type="Pfam" id="PF06415">
    <property type="entry name" value="iPGM_N"/>
    <property type="match status" value="1"/>
</dbReference>
<dbReference type="InterPro" id="IPR017850">
    <property type="entry name" value="Alkaline_phosphatase_core_sf"/>
</dbReference>
<dbReference type="InterPro" id="IPR006124">
    <property type="entry name" value="Metalloenzyme"/>
</dbReference>
<proteinExistence type="inferred from homology"/>
<evidence type="ECO:0000256" key="1">
    <source>
        <dbReference type="ARBA" id="ARBA00001936"/>
    </source>
</evidence>
<dbReference type="InterPro" id="IPR005995">
    <property type="entry name" value="Pgm_bpd_ind"/>
</dbReference>
<reference evidence="11" key="1">
    <citation type="submission" date="2018-06" db="EMBL/GenBank/DDBJ databases">
        <authorList>
            <person name="Zhirakovskaya E."/>
        </authorList>
    </citation>
    <scope>NUCLEOTIDE SEQUENCE</scope>
</reference>
<protein>
    <recommendedName>
        <fullName evidence="4">phosphoglycerate mutase (2,3-diphosphoglycerate-independent)</fullName>
        <ecNumber evidence="4">5.4.2.12</ecNumber>
    </recommendedName>
</protein>
<dbReference type="PANTHER" id="PTHR31637:SF0">
    <property type="entry name" value="2,3-BISPHOSPHOGLYCERATE-INDEPENDENT PHOSPHOGLYCERATE MUTASE"/>
    <property type="match status" value="1"/>
</dbReference>
<dbReference type="AlphaFoldDB" id="A0A3B1BL32"/>
<dbReference type="PANTHER" id="PTHR31637">
    <property type="entry name" value="2,3-BISPHOSPHOGLYCERATE-INDEPENDENT PHOSPHOGLYCERATE MUTASE"/>
    <property type="match status" value="1"/>
</dbReference>
<keyword evidence="8 11" id="KW-0413">Isomerase</keyword>
<evidence type="ECO:0000313" key="11">
    <source>
        <dbReference type="EMBL" id="VAX05457.1"/>
    </source>
</evidence>
<name>A0A3B1BL32_9ZZZZ</name>
<keyword evidence="6" id="KW-0324">Glycolysis</keyword>
<keyword evidence="5" id="KW-0479">Metal-binding</keyword>
<evidence type="ECO:0000256" key="3">
    <source>
        <dbReference type="ARBA" id="ARBA00008819"/>
    </source>
</evidence>
<feature type="non-terminal residue" evidence="11">
    <location>
        <position position="156"/>
    </location>
</feature>
<evidence type="ECO:0000259" key="10">
    <source>
        <dbReference type="Pfam" id="PF06415"/>
    </source>
</evidence>
<dbReference type="GO" id="GO:0030145">
    <property type="term" value="F:manganese ion binding"/>
    <property type="evidence" value="ECO:0007669"/>
    <property type="project" value="InterPro"/>
</dbReference>
<accession>A0A3B1BL32</accession>
<evidence type="ECO:0000256" key="4">
    <source>
        <dbReference type="ARBA" id="ARBA00012026"/>
    </source>
</evidence>
<dbReference type="SUPFAM" id="SSF64158">
    <property type="entry name" value="2,3-Bisphosphoglycerate-independent phosphoglycerate mutase, substrate-binding domain"/>
    <property type="match status" value="1"/>
</dbReference>
<dbReference type="SUPFAM" id="SSF53649">
    <property type="entry name" value="Alkaline phosphatase-like"/>
    <property type="match status" value="1"/>
</dbReference>
<dbReference type="InterPro" id="IPR011258">
    <property type="entry name" value="BPG-indep_PGM_N"/>
</dbReference>
<evidence type="ECO:0000256" key="8">
    <source>
        <dbReference type="ARBA" id="ARBA00023235"/>
    </source>
</evidence>
<dbReference type="EC" id="5.4.2.12" evidence="4"/>
<evidence type="ECO:0000259" key="9">
    <source>
        <dbReference type="Pfam" id="PF01676"/>
    </source>
</evidence>